<dbReference type="RefSeq" id="WP_232833583.1">
    <property type="nucleotide sequence ID" value="NZ_CP139965.1"/>
</dbReference>
<sequence length="330" mass="35561">MFDDVKTRGGFASDAQLADALHLTRAQISAWRNGKSDLGTLVKLRILDVLGHNDVRSAVLSLLPERNRDTLIQEHLALVRRVAGHATAGRNADGTAADAAAPGNRLLAALSPRERERLEPHLAPVAMPLGQVVFRQGEPLTSVYLPTTAIFAIFHATADRAPLGVAVVGNEGMLGLSACIGEPHAARRAVVQGAGEAFRLSVEVARREFALAGAFQRALLRYTQALMAQMTQIALCVNHHTPRQQMCRWLLQTLSRQDSDDIRFSQKVFPDVLGAHAASALDELTSLEASGAVRCRPGSIRVLDRTAIEAAACECHSTLESEYGRIFGVA</sequence>
<evidence type="ECO:0000313" key="2">
    <source>
        <dbReference type="EMBL" id="WQD77254.1"/>
    </source>
</evidence>
<proteinExistence type="predicted"/>
<protein>
    <submittedName>
        <fullName evidence="2">Crp/Fnr family transcriptional regulator</fullName>
    </submittedName>
</protein>
<dbReference type="InterPro" id="IPR036390">
    <property type="entry name" value="WH_DNA-bd_sf"/>
</dbReference>
<accession>A0ABZ0WIV1</accession>
<dbReference type="SUPFAM" id="SSF46785">
    <property type="entry name" value="Winged helix' DNA-binding domain"/>
    <property type="match status" value="1"/>
</dbReference>
<dbReference type="InterPro" id="IPR000595">
    <property type="entry name" value="cNMP-bd_dom"/>
</dbReference>
<dbReference type="PANTHER" id="PTHR24567">
    <property type="entry name" value="CRP FAMILY TRANSCRIPTIONAL REGULATORY PROTEIN"/>
    <property type="match status" value="1"/>
</dbReference>
<dbReference type="PANTHER" id="PTHR24567:SF74">
    <property type="entry name" value="HTH-TYPE TRANSCRIPTIONAL REGULATOR ARCR"/>
    <property type="match status" value="1"/>
</dbReference>
<feature type="domain" description="Cyclic nucleotide-binding" evidence="1">
    <location>
        <begin position="106"/>
        <end position="191"/>
    </location>
</feature>
<reference evidence="2 3" key="1">
    <citation type="submission" date="2023-12" db="EMBL/GenBank/DDBJ databases">
        <title>Genome sequencing and assembly of bacterial species from a model synthetic community.</title>
        <authorList>
            <person name="Hogle S.L."/>
        </authorList>
    </citation>
    <scope>NUCLEOTIDE SEQUENCE [LARGE SCALE GENOMIC DNA]</scope>
    <source>
        <strain evidence="2 3">HAMBI 2494</strain>
    </source>
</reference>
<dbReference type="PROSITE" id="PS50042">
    <property type="entry name" value="CNMP_BINDING_3"/>
    <property type="match status" value="1"/>
</dbReference>
<dbReference type="Proteomes" id="UP001325479">
    <property type="component" value="Chromosome"/>
</dbReference>
<evidence type="ECO:0000259" key="1">
    <source>
        <dbReference type="PROSITE" id="PS50042"/>
    </source>
</evidence>
<dbReference type="Gene3D" id="2.60.120.10">
    <property type="entry name" value="Jelly Rolls"/>
    <property type="match status" value="1"/>
</dbReference>
<dbReference type="CDD" id="cd00038">
    <property type="entry name" value="CAP_ED"/>
    <property type="match status" value="1"/>
</dbReference>
<dbReference type="Pfam" id="PF00027">
    <property type="entry name" value="cNMP_binding"/>
    <property type="match status" value="1"/>
</dbReference>
<gene>
    <name evidence="2" type="ORF">U0042_24850</name>
</gene>
<dbReference type="InterPro" id="IPR001387">
    <property type="entry name" value="Cro/C1-type_HTH"/>
</dbReference>
<dbReference type="CDD" id="cd00093">
    <property type="entry name" value="HTH_XRE"/>
    <property type="match status" value="1"/>
</dbReference>
<dbReference type="EMBL" id="CP139965">
    <property type="protein sequence ID" value="WQD77254.1"/>
    <property type="molecule type" value="Genomic_DNA"/>
</dbReference>
<dbReference type="InterPro" id="IPR018490">
    <property type="entry name" value="cNMP-bd_dom_sf"/>
</dbReference>
<evidence type="ECO:0000313" key="3">
    <source>
        <dbReference type="Proteomes" id="UP001325479"/>
    </source>
</evidence>
<organism evidence="2 3">
    <name type="scientific">Paraburkholderia kururiensis</name>
    <dbReference type="NCBI Taxonomy" id="984307"/>
    <lineage>
        <taxon>Bacteria</taxon>
        <taxon>Pseudomonadati</taxon>
        <taxon>Pseudomonadota</taxon>
        <taxon>Betaproteobacteria</taxon>
        <taxon>Burkholderiales</taxon>
        <taxon>Burkholderiaceae</taxon>
        <taxon>Paraburkholderia</taxon>
    </lineage>
</organism>
<keyword evidence="3" id="KW-1185">Reference proteome</keyword>
<dbReference type="InterPro" id="IPR050397">
    <property type="entry name" value="Env_Response_Regulators"/>
</dbReference>
<dbReference type="SMART" id="SM00100">
    <property type="entry name" value="cNMP"/>
    <property type="match status" value="1"/>
</dbReference>
<dbReference type="SUPFAM" id="SSF51206">
    <property type="entry name" value="cAMP-binding domain-like"/>
    <property type="match status" value="1"/>
</dbReference>
<dbReference type="InterPro" id="IPR014710">
    <property type="entry name" value="RmlC-like_jellyroll"/>
</dbReference>
<name>A0ABZ0WIV1_9BURK</name>